<evidence type="ECO:0000256" key="1">
    <source>
        <dbReference type="RuleBase" id="RU004560"/>
    </source>
</evidence>
<name>A0A3Q2CLQ6_CYPVA</name>
<feature type="coiled-coil region" evidence="2">
    <location>
        <begin position="361"/>
        <end position="408"/>
    </location>
</feature>
<dbReference type="InterPro" id="IPR030379">
    <property type="entry name" value="G_SEPTIN_dom"/>
</dbReference>
<dbReference type="GeneTree" id="ENSGT00500000044904"/>
<reference evidence="4" key="2">
    <citation type="submission" date="2025-09" db="UniProtKB">
        <authorList>
            <consortium name="Ensembl"/>
        </authorList>
    </citation>
    <scope>IDENTIFICATION</scope>
</reference>
<dbReference type="PROSITE" id="PS00675">
    <property type="entry name" value="SIGMA54_INTERACT_1"/>
    <property type="match status" value="1"/>
</dbReference>
<dbReference type="SUPFAM" id="SSF52540">
    <property type="entry name" value="P-loop containing nucleoside triphosphate hydrolases"/>
    <property type="match status" value="3"/>
</dbReference>
<dbReference type="InterPro" id="IPR025662">
    <property type="entry name" value="Sigma_54_int_dom_ATP-bd_1"/>
</dbReference>
<dbReference type="PANTHER" id="PTHR32046:SF11">
    <property type="entry name" value="IMMUNE-ASSOCIATED NUCLEOTIDE-BINDING PROTEIN 10-LIKE"/>
    <property type="match status" value="1"/>
</dbReference>
<dbReference type="Ensembl" id="ENSCVAT00000005274.1">
    <property type="protein sequence ID" value="ENSCVAP00000006278.1"/>
    <property type="gene ID" value="ENSCVAG00000007794.1"/>
</dbReference>
<dbReference type="GO" id="GO:0005525">
    <property type="term" value="F:GTP binding"/>
    <property type="evidence" value="ECO:0007669"/>
    <property type="project" value="UniProtKB-KW"/>
</dbReference>
<evidence type="ECO:0000259" key="3">
    <source>
        <dbReference type="Pfam" id="PF00735"/>
    </source>
</evidence>
<feature type="coiled-coil region" evidence="2">
    <location>
        <begin position="487"/>
        <end position="535"/>
    </location>
</feature>
<dbReference type="Pfam" id="PF00735">
    <property type="entry name" value="Septin"/>
    <property type="match status" value="1"/>
</dbReference>
<evidence type="ECO:0000313" key="5">
    <source>
        <dbReference type="Proteomes" id="UP000265020"/>
    </source>
</evidence>
<feature type="domain" description="Septin-type G" evidence="3">
    <location>
        <begin position="50"/>
        <end position="133"/>
    </location>
</feature>
<keyword evidence="2" id="KW-0175">Coiled coil</keyword>
<keyword evidence="1" id="KW-0342">GTP-binding</keyword>
<evidence type="ECO:0000256" key="2">
    <source>
        <dbReference type="SAM" id="Coils"/>
    </source>
</evidence>
<sequence>QMLPHPPETNQSKQIRLEHPSVYQLTTKKEQHENLTRVMFGERNLNKTNRTILLVGETGTGKSTLIDALLNYAIGVKFEEEIWFQIVEEERGCQIESQTSDVIVYQIYGFEDKTLPYSLTIVDTPGYGDTRNQELDAKVAAKLLSLFGQANCVNEINAVGLVMKASDNRLTDRLICQTETQTSDVIVYQIFDFKGQILSSSLTIIDTPGFGYMRGLQHDEVSQILLELFRSEEVHEINAVGLVMKATDNSLSDRLMYVLNSAMSLFGKDLEENIVALITHSDGRNPRNALQALEAANIKSSNREFIYFVFNNCQHEDRAKNRELLEIAYQTSLKGFKEFMLFLDETKPQKLKTTVEVLKERTQLTACIQNLQQRIKEIELKQNEIQKIKEAYNKYQEQMKENEDFSIEVDDVYKKKKSIRGGMWLLVFYEGALTCSVCEENCHYPGCTIAWSPGRCQVMKDGRCTVCTNKCPASDHVKENWRYKIKTRKLQKTLEDVKEKYEKNKAECEKKLTLLENLEKENDNLTSKWSLLLDEAYSHVIRLEKIALKVESVSTLVHLDFLMEKMREKGDQEKVKKLEEMKSRVNEGTNTALRYAKNS</sequence>
<evidence type="ECO:0000313" key="4">
    <source>
        <dbReference type="Ensembl" id="ENSCVAP00000006278.1"/>
    </source>
</evidence>
<proteinExistence type="inferred from homology"/>
<keyword evidence="1" id="KW-0547">Nucleotide-binding</keyword>
<reference evidence="4" key="1">
    <citation type="submission" date="2025-08" db="UniProtKB">
        <authorList>
            <consortium name="Ensembl"/>
        </authorList>
    </citation>
    <scope>IDENTIFICATION</scope>
</reference>
<dbReference type="InterPro" id="IPR027417">
    <property type="entry name" value="P-loop_NTPase"/>
</dbReference>
<dbReference type="AlphaFoldDB" id="A0A3Q2CLQ6"/>
<protein>
    <recommendedName>
        <fullName evidence="3">Septin-type G domain-containing protein</fullName>
    </recommendedName>
</protein>
<organism evidence="4 5">
    <name type="scientific">Cyprinodon variegatus</name>
    <name type="common">Sheepshead minnow</name>
    <dbReference type="NCBI Taxonomy" id="28743"/>
    <lineage>
        <taxon>Eukaryota</taxon>
        <taxon>Metazoa</taxon>
        <taxon>Chordata</taxon>
        <taxon>Craniata</taxon>
        <taxon>Vertebrata</taxon>
        <taxon>Euteleostomi</taxon>
        <taxon>Actinopterygii</taxon>
        <taxon>Neopterygii</taxon>
        <taxon>Teleostei</taxon>
        <taxon>Neoteleostei</taxon>
        <taxon>Acanthomorphata</taxon>
        <taxon>Ovalentaria</taxon>
        <taxon>Atherinomorphae</taxon>
        <taxon>Cyprinodontiformes</taxon>
        <taxon>Cyprinodontidae</taxon>
        <taxon>Cyprinodon</taxon>
    </lineage>
</organism>
<dbReference type="Proteomes" id="UP000265020">
    <property type="component" value="Unassembled WGS sequence"/>
</dbReference>
<keyword evidence="5" id="KW-1185">Reference proteome</keyword>
<accession>A0A3Q2CLQ6</accession>
<dbReference type="CDD" id="cd00882">
    <property type="entry name" value="Ras_like_GTPase"/>
    <property type="match status" value="1"/>
</dbReference>
<comment type="similarity">
    <text evidence="1">Belongs to the TRAFAC class TrmE-Era-EngA-EngB-Septin-like GTPase superfamily. Septin GTPase family.</text>
</comment>
<dbReference type="PANTHER" id="PTHR32046">
    <property type="entry name" value="G DOMAIN-CONTAINING PROTEIN"/>
    <property type="match status" value="1"/>
</dbReference>
<dbReference type="Gene3D" id="3.40.50.300">
    <property type="entry name" value="P-loop containing nucleotide triphosphate hydrolases"/>
    <property type="match status" value="2"/>
</dbReference>